<organism evidence="10 11">
    <name type="scientific">Enemella evansiae</name>
    <dbReference type="NCBI Taxonomy" id="2016499"/>
    <lineage>
        <taxon>Bacteria</taxon>
        <taxon>Bacillati</taxon>
        <taxon>Actinomycetota</taxon>
        <taxon>Actinomycetes</taxon>
        <taxon>Propionibacteriales</taxon>
        <taxon>Propionibacteriaceae</taxon>
        <taxon>Enemella</taxon>
    </lineage>
</organism>
<sequence length="529" mass="57272">MEEVAMALTVREAATRFDRFQRAATELLIQAFAVPAVRRGMVGTALISLGGLSPAFLPDNSPWWKVLGLFRQYAWLWPGIGTVAALTGVLLVMDAWLKLRPRSGAPKVDFLAVLGLWSLPMLLAPPIFSHDSYAYAAEGYMLHTGLNPYEMGAGMLQNRWGEQVVETWRFTRAPYGPLSLQLSHLVVDASGLSPYWSSALGMRLLAIAGILAAALTVPSLARRLGVDPRSALWFGLVNPLVIAHLVGGAHNDAVMIGFVALALHAAVRRRFLLGCVLVAAAGAIKIPGILAIVPVALFAWPVLRPASGWWLRLWQAAWRVAVGTLVMVLAFTLITLASMPNGQGWGWLLAINVPGMVSTPSPPTMIGDLARLALNAMGEHVAALGAVRVARQIGMVLMVLTILYLLAKQGPKQPMKFLVLGWVALILGSPALHPWYFTWPATWFAFVRPSLRLVRIASWGSIALLSYSSVSFSWRNDALALGIAAAAVIAWVILSHDRRHFVERADGATAPPGRTRAEPEREKVGAVDD</sequence>
<keyword evidence="11" id="KW-1185">Reference proteome</keyword>
<dbReference type="Pfam" id="PF26314">
    <property type="entry name" value="MptA_B_family"/>
    <property type="match status" value="1"/>
</dbReference>
<gene>
    <name evidence="10" type="ORF">CGZ94_09710</name>
</gene>
<comment type="caution">
    <text evidence="10">The sequence shown here is derived from an EMBL/GenBank/DDBJ whole genome shotgun (WGS) entry which is preliminary data.</text>
</comment>
<evidence type="ECO:0000256" key="7">
    <source>
        <dbReference type="ARBA" id="ARBA00043987"/>
    </source>
</evidence>
<keyword evidence="3" id="KW-0808">Transferase</keyword>
<keyword evidence="4 9" id="KW-0812">Transmembrane</keyword>
<evidence type="ECO:0000313" key="10">
    <source>
        <dbReference type="EMBL" id="OYO13267.1"/>
    </source>
</evidence>
<dbReference type="EMBL" id="NMVO01000013">
    <property type="protein sequence ID" value="OYO13267.1"/>
    <property type="molecule type" value="Genomic_DNA"/>
</dbReference>
<evidence type="ECO:0000256" key="2">
    <source>
        <dbReference type="ARBA" id="ARBA00022676"/>
    </source>
</evidence>
<keyword evidence="6 9" id="KW-0472">Membrane</keyword>
<dbReference type="GO" id="GO:0016757">
    <property type="term" value="F:glycosyltransferase activity"/>
    <property type="evidence" value="ECO:0007669"/>
    <property type="project" value="UniProtKB-KW"/>
</dbReference>
<evidence type="ECO:0000313" key="11">
    <source>
        <dbReference type="Proteomes" id="UP000215896"/>
    </source>
</evidence>
<reference evidence="10 11" key="1">
    <citation type="submission" date="2017-07" db="EMBL/GenBank/DDBJ databases">
        <title>Draft whole genome sequences of clinical Proprionibacteriaceae strains.</title>
        <authorList>
            <person name="Bernier A.-M."/>
            <person name="Bernard K."/>
            <person name="Domingo M.-C."/>
        </authorList>
    </citation>
    <scope>NUCLEOTIDE SEQUENCE [LARGE SCALE GENOMIC DNA]</scope>
    <source>
        <strain evidence="10 11">NML 030167</strain>
    </source>
</reference>
<feature type="transmembrane region" description="Helical" evidence="9">
    <location>
        <begin position="316"/>
        <end position="337"/>
    </location>
</feature>
<evidence type="ECO:0000256" key="5">
    <source>
        <dbReference type="ARBA" id="ARBA00022989"/>
    </source>
</evidence>
<evidence type="ECO:0000256" key="6">
    <source>
        <dbReference type="ARBA" id="ARBA00023136"/>
    </source>
</evidence>
<comment type="subcellular location">
    <subcellularLocation>
        <location evidence="1">Membrane</location>
        <topology evidence="1">Multi-pass membrane protein</topology>
    </subcellularLocation>
</comment>
<feature type="transmembrane region" description="Helical" evidence="9">
    <location>
        <begin position="40"/>
        <end position="57"/>
    </location>
</feature>
<keyword evidence="2" id="KW-0328">Glycosyltransferase</keyword>
<dbReference type="AlphaFoldDB" id="A0A255GBH3"/>
<feature type="compositionally biased region" description="Basic and acidic residues" evidence="8">
    <location>
        <begin position="515"/>
        <end position="529"/>
    </location>
</feature>
<dbReference type="NCBIfam" id="NF038066">
    <property type="entry name" value="MptB"/>
    <property type="match status" value="1"/>
</dbReference>
<feature type="transmembrane region" description="Helical" evidence="9">
    <location>
        <begin position="417"/>
        <end position="437"/>
    </location>
</feature>
<feature type="transmembrane region" description="Helical" evidence="9">
    <location>
        <begin position="344"/>
        <end position="361"/>
    </location>
</feature>
<evidence type="ECO:0000256" key="9">
    <source>
        <dbReference type="SAM" id="Phobius"/>
    </source>
</evidence>
<feature type="transmembrane region" description="Helical" evidence="9">
    <location>
        <begin position="241"/>
        <end position="264"/>
    </location>
</feature>
<feature type="transmembrane region" description="Helical" evidence="9">
    <location>
        <begin position="77"/>
        <end position="96"/>
    </location>
</feature>
<name>A0A255GBH3_9ACTN</name>
<feature type="transmembrane region" description="Helical" evidence="9">
    <location>
        <begin position="204"/>
        <end position="221"/>
    </location>
</feature>
<dbReference type="GO" id="GO:0016020">
    <property type="term" value="C:membrane"/>
    <property type="evidence" value="ECO:0007669"/>
    <property type="project" value="UniProtKB-SubCell"/>
</dbReference>
<dbReference type="InterPro" id="IPR049829">
    <property type="entry name" value="MptA/B-like"/>
</dbReference>
<comment type="similarity">
    <text evidence="7">Belongs to the MptA/B family.</text>
</comment>
<keyword evidence="5 9" id="KW-1133">Transmembrane helix</keyword>
<dbReference type="Proteomes" id="UP000215896">
    <property type="component" value="Unassembled WGS sequence"/>
</dbReference>
<evidence type="ECO:0000256" key="3">
    <source>
        <dbReference type="ARBA" id="ARBA00022679"/>
    </source>
</evidence>
<protein>
    <submittedName>
        <fullName evidence="10">DUF2029 domain-containing protein</fullName>
    </submittedName>
</protein>
<accession>A0A255GBH3</accession>
<evidence type="ECO:0000256" key="1">
    <source>
        <dbReference type="ARBA" id="ARBA00004141"/>
    </source>
</evidence>
<feature type="region of interest" description="Disordered" evidence="8">
    <location>
        <begin position="505"/>
        <end position="529"/>
    </location>
</feature>
<feature type="transmembrane region" description="Helical" evidence="9">
    <location>
        <begin position="478"/>
        <end position="494"/>
    </location>
</feature>
<evidence type="ECO:0000256" key="8">
    <source>
        <dbReference type="SAM" id="MobiDB-lite"/>
    </source>
</evidence>
<proteinExistence type="inferred from homology"/>
<feature type="transmembrane region" description="Helical" evidence="9">
    <location>
        <begin position="381"/>
        <end position="405"/>
    </location>
</feature>
<evidence type="ECO:0000256" key="4">
    <source>
        <dbReference type="ARBA" id="ARBA00022692"/>
    </source>
</evidence>
<feature type="transmembrane region" description="Helical" evidence="9">
    <location>
        <begin position="271"/>
        <end position="296"/>
    </location>
</feature>